<accession>A0AAE0Y7H9</accession>
<keyword evidence="8" id="KW-0275">Fatty acid biosynthesis</keyword>
<dbReference type="InterPro" id="IPR006162">
    <property type="entry name" value="Ppantetheine_attach_site"/>
</dbReference>
<dbReference type="InterPro" id="IPR036736">
    <property type="entry name" value="ACP-like_sf"/>
</dbReference>
<dbReference type="InterPro" id="IPR050091">
    <property type="entry name" value="PKS_NRPS_Biosynth_Enz"/>
</dbReference>
<dbReference type="SMART" id="SM00827">
    <property type="entry name" value="PKS_AT"/>
    <property type="match status" value="1"/>
</dbReference>
<keyword evidence="4" id="KW-0276">Fatty acid metabolism</keyword>
<dbReference type="GO" id="GO:0004312">
    <property type="term" value="F:fatty acid synthase activity"/>
    <property type="evidence" value="ECO:0007669"/>
    <property type="project" value="TreeGrafter"/>
</dbReference>
<name>A0AAE0Y7H9_9GAST</name>
<feature type="region of interest" description="Disordered" evidence="10">
    <location>
        <begin position="531"/>
        <end position="550"/>
    </location>
</feature>
<dbReference type="InterPro" id="IPR009081">
    <property type="entry name" value="PP-bd_ACP"/>
</dbReference>
<keyword evidence="7" id="KW-0443">Lipid metabolism</keyword>
<dbReference type="InterPro" id="IPR014043">
    <property type="entry name" value="Acyl_transferase_dom"/>
</dbReference>
<dbReference type="PROSITE" id="PS50075">
    <property type="entry name" value="CARRIER"/>
    <property type="match status" value="1"/>
</dbReference>
<evidence type="ECO:0000256" key="2">
    <source>
        <dbReference type="ARBA" id="ARBA00022516"/>
    </source>
</evidence>
<dbReference type="Pfam" id="PF00550">
    <property type="entry name" value="PP-binding"/>
    <property type="match status" value="1"/>
</dbReference>
<keyword evidence="3" id="KW-0597">Phosphoprotein</keyword>
<protein>
    <recommendedName>
        <fullName evidence="11">Carrier domain-containing protein</fullName>
    </recommendedName>
</protein>
<keyword evidence="5" id="KW-0521">NADP</keyword>
<evidence type="ECO:0000313" key="12">
    <source>
        <dbReference type="EMBL" id="KAK3735748.1"/>
    </source>
</evidence>
<feature type="domain" description="Carrier" evidence="11">
    <location>
        <begin position="1097"/>
        <end position="1173"/>
    </location>
</feature>
<keyword evidence="2" id="KW-0444">Lipid biosynthesis</keyword>
<evidence type="ECO:0000256" key="5">
    <source>
        <dbReference type="ARBA" id="ARBA00022857"/>
    </source>
</evidence>
<dbReference type="Gene3D" id="1.10.1200.10">
    <property type="entry name" value="ACP-like"/>
    <property type="match status" value="1"/>
</dbReference>
<feature type="compositionally biased region" description="Gly residues" evidence="10">
    <location>
        <begin position="537"/>
        <end position="548"/>
    </location>
</feature>
<organism evidence="12 13">
    <name type="scientific">Elysia crispata</name>
    <name type="common">lettuce slug</name>
    <dbReference type="NCBI Taxonomy" id="231223"/>
    <lineage>
        <taxon>Eukaryota</taxon>
        <taxon>Metazoa</taxon>
        <taxon>Spiralia</taxon>
        <taxon>Lophotrochozoa</taxon>
        <taxon>Mollusca</taxon>
        <taxon>Gastropoda</taxon>
        <taxon>Heterobranchia</taxon>
        <taxon>Euthyneura</taxon>
        <taxon>Panpulmonata</taxon>
        <taxon>Sacoglossa</taxon>
        <taxon>Placobranchoidea</taxon>
        <taxon>Plakobranchidae</taxon>
        <taxon>Elysia</taxon>
    </lineage>
</organism>
<evidence type="ECO:0000256" key="10">
    <source>
        <dbReference type="SAM" id="MobiDB-lite"/>
    </source>
</evidence>
<dbReference type="Pfam" id="PF00698">
    <property type="entry name" value="Acyl_transf_1"/>
    <property type="match status" value="1"/>
</dbReference>
<keyword evidence="6" id="KW-0560">Oxidoreductase</keyword>
<evidence type="ECO:0000256" key="3">
    <source>
        <dbReference type="ARBA" id="ARBA00022553"/>
    </source>
</evidence>
<dbReference type="Proteomes" id="UP001283361">
    <property type="component" value="Unassembled WGS sequence"/>
</dbReference>
<dbReference type="GO" id="GO:0016491">
    <property type="term" value="F:oxidoreductase activity"/>
    <property type="evidence" value="ECO:0007669"/>
    <property type="project" value="UniProtKB-KW"/>
</dbReference>
<evidence type="ECO:0000313" key="13">
    <source>
        <dbReference type="Proteomes" id="UP001283361"/>
    </source>
</evidence>
<dbReference type="EMBL" id="JAWDGP010006768">
    <property type="protein sequence ID" value="KAK3735748.1"/>
    <property type="molecule type" value="Genomic_DNA"/>
</dbReference>
<dbReference type="AlphaFoldDB" id="A0AAE0Y7H9"/>
<reference evidence="12" key="1">
    <citation type="journal article" date="2023" name="G3 (Bethesda)">
        <title>A reference genome for the long-term kleptoplast-retaining sea slug Elysia crispata morphotype clarki.</title>
        <authorList>
            <person name="Eastman K.E."/>
            <person name="Pendleton A.L."/>
            <person name="Shaikh M.A."/>
            <person name="Suttiyut T."/>
            <person name="Ogas R."/>
            <person name="Tomko P."/>
            <person name="Gavelis G."/>
            <person name="Widhalm J.R."/>
            <person name="Wisecaver J.H."/>
        </authorList>
    </citation>
    <scope>NUCLEOTIDE SEQUENCE</scope>
    <source>
        <strain evidence="12">ECLA1</strain>
    </source>
</reference>
<dbReference type="GO" id="GO:0006633">
    <property type="term" value="P:fatty acid biosynthetic process"/>
    <property type="evidence" value="ECO:0007669"/>
    <property type="project" value="UniProtKB-KW"/>
</dbReference>
<proteinExistence type="predicted"/>
<dbReference type="PANTHER" id="PTHR43775">
    <property type="entry name" value="FATTY ACID SYNTHASE"/>
    <property type="match status" value="1"/>
</dbReference>
<dbReference type="Gene3D" id="3.30.70.3290">
    <property type="match status" value="1"/>
</dbReference>
<dbReference type="Gene3D" id="3.10.129.110">
    <property type="entry name" value="Polyketide synthase dehydratase"/>
    <property type="match status" value="1"/>
</dbReference>
<evidence type="ECO:0000256" key="9">
    <source>
        <dbReference type="ARBA" id="ARBA00023268"/>
    </source>
</evidence>
<evidence type="ECO:0000256" key="4">
    <source>
        <dbReference type="ARBA" id="ARBA00022832"/>
    </source>
</evidence>
<evidence type="ECO:0000256" key="7">
    <source>
        <dbReference type="ARBA" id="ARBA00023098"/>
    </source>
</evidence>
<dbReference type="PANTHER" id="PTHR43775:SF7">
    <property type="entry name" value="FATTY ACID SYNTHASE"/>
    <property type="match status" value="1"/>
</dbReference>
<dbReference type="InterPro" id="IPR042104">
    <property type="entry name" value="PKS_dehydratase_sf"/>
</dbReference>
<evidence type="ECO:0000256" key="1">
    <source>
        <dbReference type="ARBA" id="ARBA00022450"/>
    </source>
</evidence>
<evidence type="ECO:0000259" key="11">
    <source>
        <dbReference type="PROSITE" id="PS50075"/>
    </source>
</evidence>
<dbReference type="InterPro" id="IPR001227">
    <property type="entry name" value="Ac_transferase_dom_sf"/>
</dbReference>
<evidence type="ECO:0000256" key="8">
    <source>
        <dbReference type="ARBA" id="ARBA00023160"/>
    </source>
</evidence>
<dbReference type="InterPro" id="IPR016036">
    <property type="entry name" value="Malonyl_transacylase_ACP-bd"/>
</dbReference>
<dbReference type="Gene3D" id="3.90.180.10">
    <property type="entry name" value="Medium-chain alcohol dehydrogenases, catalytic domain"/>
    <property type="match status" value="1"/>
</dbReference>
<evidence type="ECO:0000256" key="6">
    <source>
        <dbReference type="ARBA" id="ARBA00023002"/>
    </source>
</evidence>
<comment type="caution">
    <text evidence="12">The sequence shown here is derived from an EMBL/GenBank/DDBJ whole genome shotgun (WGS) entry which is preliminary data.</text>
</comment>
<sequence>LTWEECKRRCPPGVYAACHNAHDSVTISGVVDGVDKMLAELKQEGIFAREVASAGMASHRPEWCVLDEEQRKVMEPMIKHPKRRSSRWISTCFEGENLALPTAQTASTEYFLSNSNNPVLFHQAVLQIPRGAIVLEIGSRALLSSVVKRTMENQLTSLSLMKQDHNDNIGFCLSNLGKCHLKGVNINPLALHPTVQFPVPLDTPMISPTLSKMWDHSVSWSTPQYSDYCHSGDSTDFKIDISEGKEFSKMADHVVDGKPTLPEASYLYFTWKTLAKKLRKEIFNFPVEFKDVKFLRRVSLSLEAPVIIKVRVSPQSGLFEISSMDVEIVCTGRVSQLHTNSGPPDVDRVTHSEVKKSHSQNNNSMVTDLKTLDKEGFYRVHAPPGHARRGSYRNVAGANLNFSEFTLEWGGDWICFLDAVDQAAMCALIPQTSVNGTRHRIVGVGSLTIDETLLVEGKSTAESDRSVLNVCCAGLYPSDKAVVSGNFTFAALYSPDVCLLGRDAAGYLGDGRRVMAALPAACARRHDHILVPQNKSGGPGPTGPGGTGTPNLRQVLWSPLNTSYPVKISEKAVARLARHKAVNVIGAVKTEACKGLVLNIFPEFPPHKVIFRDSNPGWTYHVTDLAGEQGVDVIVSTLTAAESRIAITTLNKGGTFLSVGDHALDDFRNLQINGDWQLSVQRVDIPWMLFEKGERAESILKEVTLMVKQGINDGVVKPLDRAVFNASETESILNALQAKTWTNLSVVKIQGEHKSAKWSSPNVAKFSVPKRVKCHGNHSYILVGTLDSFEMEVAHWLVTYLDSKQITRETYGSKLSALSTRYNSEAASLLRPRRTRRRSGWVSRTLRYNLDIHRDGVNSAYKQYKINQMIESGSEVKVTAEMGVTLESATKLLREATRMAPLGGIFVMNMKSFLYVKTKHMPQTGLNDFTHVKIQKGQLSKVVSTVAEAIIENIDQMRKKSQGYSGPSHTEDEIYIRNLDQTIREIKGRNDLWFVACTSSDDRPDASDSGNQSNGFKQSTIQEICERRRADNMHGLAINWGPIDCRNEQPTYDTDSCNPLSIEVCLRALDKALCQDAPVVNVYSRRDENVQSKENHGGTETKELTLTDKVLAILGLKVHPTEQMTLLDAGIDSLGTTEVGQLLEKHVGISLENSEVRTLTFKRLKELEQRMTD</sequence>
<dbReference type="PROSITE" id="PS00012">
    <property type="entry name" value="PHOSPHOPANTETHEINE"/>
    <property type="match status" value="1"/>
</dbReference>
<gene>
    <name evidence="12" type="ORF">RRG08_024543</name>
</gene>
<feature type="non-terminal residue" evidence="12">
    <location>
        <position position="1173"/>
    </location>
</feature>
<keyword evidence="9" id="KW-0511">Multifunctional enzyme</keyword>
<dbReference type="SUPFAM" id="SSF55048">
    <property type="entry name" value="Probable ACP-binding domain of malonyl-CoA ACP transacylase"/>
    <property type="match status" value="1"/>
</dbReference>
<dbReference type="Gene3D" id="3.40.366.10">
    <property type="entry name" value="Malonyl-Coenzyme A Acyl Carrier Protein, domain 2"/>
    <property type="match status" value="1"/>
</dbReference>
<keyword evidence="1" id="KW-0596">Phosphopantetheine</keyword>
<keyword evidence="13" id="KW-1185">Reference proteome</keyword>